<dbReference type="Pfam" id="PF01535">
    <property type="entry name" value="PPR"/>
    <property type="match status" value="2"/>
</dbReference>
<organism evidence="3">
    <name type="scientific">Glycine max</name>
    <name type="common">Soybean</name>
    <name type="synonym">Glycine hispida</name>
    <dbReference type="NCBI Taxonomy" id="3847"/>
    <lineage>
        <taxon>Eukaryota</taxon>
        <taxon>Viridiplantae</taxon>
        <taxon>Streptophyta</taxon>
        <taxon>Embryophyta</taxon>
        <taxon>Tracheophyta</taxon>
        <taxon>Spermatophyta</taxon>
        <taxon>Magnoliopsida</taxon>
        <taxon>eudicotyledons</taxon>
        <taxon>Gunneridae</taxon>
        <taxon>Pentapetalae</taxon>
        <taxon>rosids</taxon>
        <taxon>fabids</taxon>
        <taxon>Fabales</taxon>
        <taxon>Fabaceae</taxon>
        <taxon>Papilionoideae</taxon>
        <taxon>50 kb inversion clade</taxon>
        <taxon>NPAAA clade</taxon>
        <taxon>indigoferoid/millettioid clade</taxon>
        <taxon>Phaseoleae</taxon>
        <taxon>Glycine</taxon>
        <taxon>Glycine subgen. Soja</taxon>
    </lineage>
</organism>
<protein>
    <recommendedName>
        <fullName evidence="6">Pentatricopeptide repeat-containing protein</fullName>
    </recommendedName>
</protein>
<dbReference type="GO" id="GO:0003723">
    <property type="term" value="F:RNA binding"/>
    <property type="evidence" value="ECO:0000318"/>
    <property type="project" value="GO_Central"/>
</dbReference>
<dbReference type="PANTHER" id="PTHR47926">
    <property type="entry name" value="PENTATRICOPEPTIDE REPEAT-CONTAINING PROTEIN"/>
    <property type="match status" value="1"/>
</dbReference>
<dbReference type="EnsemblPlants" id="KRG89123">
    <property type="protein sequence ID" value="KRG89123"/>
    <property type="gene ID" value="GLYMA_20G002600"/>
</dbReference>
<dbReference type="InterPro" id="IPR046960">
    <property type="entry name" value="PPR_At4g14850-like_plant"/>
</dbReference>
<dbReference type="InParanoid" id="A0A0R0EG80"/>
<accession>A0A0R0EG80</accession>
<dbReference type="Gene3D" id="1.25.40.10">
    <property type="entry name" value="Tetratricopeptide repeat domain"/>
    <property type="match status" value="2"/>
</dbReference>
<dbReference type="PANTHER" id="PTHR47926:SF373">
    <property type="entry name" value="TETRATRICOPEPTIDE-LIKE HELICAL DOMAIN SUPERFAMILY, DYW DOMAIN-CONTAINING PROTEIN"/>
    <property type="match status" value="1"/>
</dbReference>
<gene>
    <name evidence="3" type="ORF">GLYMA_20G002600</name>
</gene>
<evidence type="ECO:0000313" key="4">
    <source>
        <dbReference type="EnsemblPlants" id="KRG89123"/>
    </source>
</evidence>
<reference evidence="3" key="3">
    <citation type="submission" date="2018-07" db="EMBL/GenBank/DDBJ databases">
        <title>WGS assembly of Glycine max.</title>
        <authorList>
            <person name="Schmutz J."/>
            <person name="Cannon S."/>
            <person name="Schlueter J."/>
            <person name="Ma J."/>
            <person name="Mitros T."/>
            <person name="Nelson W."/>
            <person name="Hyten D."/>
            <person name="Song Q."/>
            <person name="Thelen J."/>
            <person name="Cheng J."/>
            <person name="Xu D."/>
            <person name="Hellsten U."/>
            <person name="May G."/>
            <person name="Yu Y."/>
            <person name="Sakurai T."/>
            <person name="Umezawa T."/>
            <person name="Bhattacharyya M."/>
            <person name="Sandhu D."/>
            <person name="Valliyodan B."/>
            <person name="Lindquist E."/>
            <person name="Peto M."/>
            <person name="Grant D."/>
            <person name="Shu S."/>
            <person name="Goodstein D."/>
            <person name="Barry K."/>
            <person name="Futrell-Griggs M."/>
            <person name="Abernathy B."/>
            <person name="Du J."/>
            <person name="Tian Z."/>
            <person name="Zhu L."/>
            <person name="Gill N."/>
            <person name="Joshi T."/>
            <person name="Libault M."/>
            <person name="Sethuraman A."/>
            <person name="Zhang X."/>
            <person name="Shinozaki K."/>
            <person name="Nguyen H."/>
            <person name="Wing R."/>
            <person name="Cregan P."/>
            <person name="Specht J."/>
            <person name="Grimwood J."/>
            <person name="Rokhsar D."/>
            <person name="Stacey G."/>
            <person name="Shoemaker R."/>
            <person name="Jackson S."/>
        </authorList>
    </citation>
    <scope>NUCLEOTIDE SEQUENCE</scope>
    <source>
        <tissue evidence="3">Callus</tissue>
    </source>
</reference>
<dbReference type="NCBIfam" id="TIGR00756">
    <property type="entry name" value="PPR"/>
    <property type="match status" value="5"/>
</dbReference>
<dbReference type="InterPro" id="IPR046848">
    <property type="entry name" value="E_motif"/>
</dbReference>
<dbReference type="Gramene" id="KRG89123">
    <property type="protein sequence ID" value="KRG89123"/>
    <property type="gene ID" value="GLYMA_20G002600"/>
</dbReference>
<dbReference type="GO" id="GO:0099402">
    <property type="term" value="P:plant organ development"/>
    <property type="evidence" value="ECO:0007669"/>
    <property type="project" value="UniProtKB-ARBA"/>
</dbReference>
<evidence type="ECO:0000256" key="1">
    <source>
        <dbReference type="ARBA" id="ARBA00022737"/>
    </source>
</evidence>
<dbReference type="InterPro" id="IPR002885">
    <property type="entry name" value="PPR_rpt"/>
</dbReference>
<dbReference type="FunFam" id="1.25.40.10:FF:000158">
    <property type="entry name" value="pentatricopeptide repeat-containing protein At2g33680"/>
    <property type="match status" value="1"/>
</dbReference>
<proteinExistence type="predicted"/>
<feature type="repeat" description="PPR" evidence="2">
    <location>
        <begin position="25"/>
        <end position="59"/>
    </location>
</feature>
<evidence type="ECO:0000313" key="3">
    <source>
        <dbReference type="EMBL" id="KRG89123.1"/>
    </source>
</evidence>
<evidence type="ECO:0000256" key="2">
    <source>
        <dbReference type="PROSITE-ProRule" id="PRU00708"/>
    </source>
</evidence>
<dbReference type="GO" id="GO:0009451">
    <property type="term" value="P:RNA modification"/>
    <property type="evidence" value="ECO:0000318"/>
    <property type="project" value="GO_Central"/>
</dbReference>
<reference evidence="3 4" key="1">
    <citation type="journal article" date="2010" name="Nature">
        <title>Genome sequence of the palaeopolyploid soybean.</title>
        <authorList>
            <person name="Schmutz J."/>
            <person name="Cannon S.B."/>
            <person name="Schlueter J."/>
            <person name="Ma J."/>
            <person name="Mitros T."/>
            <person name="Nelson W."/>
            <person name="Hyten D.L."/>
            <person name="Song Q."/>
            <person name="Thelen J.J."/>
            <person name="Cheng J."/>
            <person name="Xu D."/>
            <person name="Hellsten U."/>
            <person name="May G.D."/>
            <person name="Yu Y."/>
            <person name="Sakurai T."/>
            <person name="Umezawa T."/>
            <person name="Bhattacharyya M.K."/>
            <person name="Sandhu D."/>
            <person name="Valliyodan B."/>
            <person name="Lindquist E."/>
            <person name="Peto M."/>
            <person name="Grant D."/>
            <person name="Shu S."/>
            <person name="Goodstein D."/>
            <person name="Barry K."/>
            <person name="Futrell-Griggs M."/>
            <person name="Abernathy B."/>
            <person name="Du J."/>
            <person name="Tian Z."/>
            <person name="Zhu L."/>
            <person name="Gill N."/>
            <person name="Joshi T."/>
            <person name="Libault M."/>
            <person name="Sethuraman A."/>
            <person name="Zhang X.-C."/>
            <person name="Shinozaki K."/>
            <person name="Nguyen H.T."/>
            <person name="Wing R.A."/>
            <person name="Cregan P."/>
            <person name="Specht J."/>
            <person name="Grimwood J."/>
            <person name="Rokhsar D."/>
            <person name="Stacey G."/>
            <person name="Shoemaker R.C."/>
            <person name="Jackson S.A."/>
        </authorList>
    </citation>
    <scope>NUCLEOTIDE SEQUENCE</scope>
    <source>
        <strain evidence="4">cv. Williams 82</strain>
        <tissue evidence="3">Callus</tissue>
    </source>
</reference>
<sequence>MVAGLLKNGRVEDARALFDRMPVRNVVSWNAMIMGHAQNRRLHEALELFQGMPERDMHSWNTMITGFIQNGKLNYAEKLFGEMREKNAITWTAMMMGYVQHGLSEEALKVFNKMLANDGLKPNTGTFVTVLRACSDLAGLTEGQQIHQMISKTVFQDSTYVMFDDGLLSQRDLISWNGMIAGYAHHGYGKEAINLFNEMQELGVCANDVTFVGLLRACSHTEDHYACLVDLCDRTGRLKEAFNIIEGLGKESPLTVWGVLLARCNVHGNVDIGKLVAKKILKIEPQNAGTHSLLSNMYASVGKWKEAANIRMKMNDKGLKKQPGYSWIEVGNTVQVFVVDDKSRSQYELLGHLLHGLRTEMK</sequence>
<name>A0A0R0EG80_SOYBN</name>
<dbReference type="Pfam" id="PF13041">
    <property type="entry name" value="PPR_2"/>
    <property type="match status" value="2"/>
</dbReference>
<dbReference type="OMA" id="KTHWHED"/>
<dbReference type="InterPro" id="IPR011990">
    <property type="entry name" value="TPR-like_helical_dom_sf"/>
</dbReference>
<dbReference type="EMBL" id="CM000853">
    <property type="protein sequence ID" value="KRG89123.1"/>
    <property type="molecule type" value="Genomic_DNA"/>
</dbReference>
<dbReference type="PROSITE" id="PS51375">
    <property type="entry name" value="PPR"/>
    <property type="match status" value="3"/>
</dbReference>
<keyword evidence="1" id="KW-0677">Repeat</keyword>
<feature type="repeat" description="PPR" evidence="2">
    <location>
        <begin position="172"/>
        <end position="206"/>
    </location>
</feature>
<dbReference type="Proteomes" id="UP000008827">
    <property type="component" value="Chromosome 20"/>
</dbReference>
<reference evidence="4" key="2">
    <citation type="submission" date="2018-02" db="UniProtKB">
        <authorList>
            <consortium name="EnsemblPlants"/>
        </authorList>
    </citation>
    <scope>IDENTIFICATION</scope>
    <source>
        <strain evidence="4">Williams 82</strain>
    </source>
</reference>
<dbReference type="Pfam" id="PF20431">
    <property type="entry name" value="E_motif"/>
    <property type="match status" value="1"/>
</dbReference>
<dbReference type="AlphaFoldDB" id="A0A0R0EG80"/>
<evidence type="ECO:0008006" key="6">
    <source>
        <dbReference type="Google" id="ProtNLM"/>
    </source>
</evidence>
<evidence type="ECO:0000313" key="5">
    <source>
        <dbReference type="Proteomes" id="UP000008827"/>
    </source>
</evidence>
<keyword evidence="5" id="KW-1185">Reference proteome</keyword>
<dbReference type="SMR" id="A0A0R0EG80"/>
<dbReference type="SUPFAM" id="SSF48452">
    <property type="entry name" value="TPR-like"/>
    <property type="match status" value="1"/>
</dbReference>
<feature type="repeat" description="PPR" evidence="2">
    <location>
        <begin position="87"/>
        <end position="122"/>
    </location>
</feature>